<dbReference type="Gene3D" id="6.20.10.30">
    <property type="match status" value="1"/>
</dbReference>
<dbReference type="EMBL" id="CP036265">
    <property type="protein sequence ID" value="QDT17064.1"/>
    <property type="molecule type" value="Genomic_DNA"/>
</dbReference>
<dbReference type="InterPro" id="IPR013840">
    <property type="entry name" value="DNAligase_N"/>
</dbReference>
<comment type="function">
    <text evidence="1 14">DNA ligase that catalyzes the formation of phosphodiester linkages between 5'-phosphoryl and 3'-hydroxyl groups in double-stranded DNA using NAD as a coenzyme and as the energy source for the reaction. It is essential for DNA replication and repair of damaged DNA.</text>
</comment>
<dbReference type="CDD" id="cd17748">
    <property type="entry name" value="BRCT_DNA_ligase_like"/>
    <property type="match status" value="1"/>
</dbReference>
<dbReference type="GO" id="GO:0006260">
    <property type="term" value="P:DNA replication"/>
    <property type="evidence" value="ECO:0007669"/>
    <property type="project" value="UniProtKB-KW"/>
</dbReference>
<dbReference type="HAMAP" id="MF_01588">
    <property type="entry name" value="DNA_ligase_A"/>
    <property type="match status" value="1"/>
</dbReference>
<dbReference type="Pfam" id="PF01653">
    <property type="entry name" value="DNA_ligase_aden"/>
    <property type="match status" value="1"/>
</dbReference>
<feature type="binding site" evidence="14">
    <location>
        <position position="464"/>
    </location>
    <ligand>
        <name>Zn(2+)</name>
        <dbReference type="ChEBI" id="CHEBI:29105"/>
    </ligand>
</feature>
<keyword evidence="10 14" id="KW-0520">NAD</keyword>
<dbReference type="Proteomes" id="UP000318741">
    <property type="component" value="Chromosome"/>
</dbReference>
<keyword evidence="5 14" id="KW-0235">DNA replication</keyword>
<proteinExistence type="inferred from homology"/>
<organism evidence="18 19">
    <name type="scientific">Alienimonas californiensis</name>
    <dbReference type="NCBI Taxonomy" id="2527989"/>
    <lineage>
        <taxon>Bacteria</taxon>
        <taxon>Pseudomonadati</taxon>
        <taxon>Planctomycetota</taxon>
        <taxon>Planctomycetia</taxon>
        <taxon>Planctomycetales</taxon>
        <taxon>Planctomycetaceae</taxon>
        <taxon>Alienimonas</taxon>
    </lineage>
</organism>
<comment type="catalytic activity">
    <reaction evidence="12 14 15">
        <text>NAD(+) + (deoxyribonucleotide)n-3'-hydroxyl + 5'-phospho-(deoxyribonucleotide)m = (deoxyribonucleotide)n+m + AMP + beta-nicotinamide D-nucleotide.</text>
        <dbReference type="EC" id="6.5.1.2"/>
    </reaction>
</comment>
<dbReference type="InterPro" id="IPR036420">
    <property type="entry name" value="BRCT_dom_sf"/>
</dbReference>
<evidence type="ECO:0000256" key="15">
    <source>
        <dbReference type="RuleBase" id="RU000618"/>
    </source>
</evidence>
<evidence type="ECO:0000256" key="3">
    <source>
        <dbReference type="ARBA" id="ARBA00013308"/>
    </source>
</evidence>
<evidence type="ECO:0000256" key="16">
    <source>
        <dbReference type="SAM" id="MobiDB-lite"/>
    </source>
</evidence>
<dbReference type="InterPro" id="IPR004149">
    <property type="entry name" value="Znf_DNAligase_C4"/>
</dbReference>
<dbReference type="Pfam" id="PF14520">
    <property type="entry name" value="HHH_5"/>
    <property type="match status" value="1"/>
</dbReference>
<evidence type="ECO:0000256" key="13">
    <source>
        <dbReference type="ARBA" id="ARBA00060881"/>
    </source>
</evidence>
<evidence type="ECO:0000256" key="14">
    <source>
        <dbReference type="HAMAP-Rule" id="MF_01588"/>
    </source>
</evidence>
<dbReference type="FunFam" id="2.40.50.140:FF:000012">
    <property type="entry name" value="DNA ligase"/>
    <property type="match status" value="1"/>
</dbReference>
<feature type="compositionally biased region" description="Acidic residues" evidence="16">
    <location>
        <begin position="24"/>
        <end position="33"/>
    </location>
</feature>
<feature type="binding site" evidence="14">
    <location>
        <begin position="110"/>
        <end position="111"/>
    </location>
    <ligand>
        <name>NAD(+)</name>
        <dbReference type="ChEBI" id="CHEBI:57540"/>
    </ligand>
</feature>
<feature type="domain" description="BRCT" evidence="17">
    <location>
        <begin position="648"/>
        <end position="724"/>
    </location>
</feature>
<evidence type="ECO:0000313" key="19">
    <source>
        <dbReference type="Proteomes" id="UP000318741"/>
    </source>
</evidence>
<dbReference type="GO" id="GO:0003911">
    <property type="term" value="F:DNA ligase (NAD+) activity"/>
    <property type="evidence" value="ECO:0007669"/>
    <property type="project" value="UniProtKB-UniRule"/>
</dbReference>
<dbReference type="GO" id="GO:0005829">
    <property type="term" value="C:cytosol"/>
    <property type="evidence" value="ECO:0007669"/>
    <property type="project" value="TreeGrafter"/>
</dbReference>
<dbReference type="PROSITE" id="PS01056">
    <property type="entry name" value="DNA_LIGASE_N2"/>
    <property type="match status" value="1"/>
</dbReference>
<dbReference type="FunFam" id="1.10.287.610:FF:000002">
    <property type="entry name" value="DNA ligase"/>
    <property type="match status" value="1"/>
</dbReference>
<dbReference type="InterPro" id="IPR013839">
    <property type="entry name" value="DNAligase_adenylation"/>
</dbReference>
<feature type="binding site" evidence="14">
    <location>
        <position position="162"/>
    </location>
    <ligand>
        <name>NAD(+)</name>
        <dbReference type="ChEBI" id="CHEBI:57540"/>
    </ligand>
</feature>
<dbReference type="NCBIfam" id="NF005932">
    <property type="entry name" value="PRK07956.1"/>
    <property type="match status" value="1"/>
</dbReference>
<feature type="binding site" evidence="14">
    <location>
        <position position="343"/>
    </location>
    <ligand>
        <name>NAD(+)</name>
        <dbReference type="ChEBI" id="CHEBI:57540"/>
    </ligand>
</feature>
<dbReference type="AlphaFoldDB" id="A0A517PCF9"/>
<dbReference type="SUPFAM" id="SSF52113">
    <property type="entry name" value="BRCT domain"/>
    <property type="match status" value="1"/>
</dbReference>
<comment type="cofactor">
    <cofactor evidence="14">
        <name>Mg(2+)</name>
        <dbReference type="ChEBI" id="CHEBI:18420"/>
    </cofactor>
    <cofactor evidence="14">
        <name>Mn(2+)</name>
        <dbReference type="ChEBI" id="CHEBI:29035"/>
    </cofactor>
</comment>
<dbReference type="Gene3D" id="3.40.50.10190">
    <property type="entry name" value="BRCT domain"/>
    <property type="match status" value="1"/>
</dbReference>
<feature type="binding site" evidence="14">
    <location>
        <position position="479"/>
    </location>
    <ligand>
        <name>Zn(2+)</name>
        <dbReference type="ChEBI" id="CHEBI:29105"/>
    </ligand>
</feature>
<keyword evidence="19" id="KW-1185">Reference proteome</keyword>
<gene>
    <name evidence="14 18" type="primary">ligA</name>
    <name evidence="18" type="ORF">CA12_31750</name>
</gene>
<dbReference type="InterPro" id="IPR041663">
    <property type="entry name" value="DisA/LigA_HHH"/>
</dbReference>
<dbReference type="SUPFAM" id="SSF47781">
    <property type="entry name" value="RuvA domain 2-like"/>
    <property type="match status" value="1"/>
</dbReference>
<dbReference type="Gene3D" id="1.10.287.610">
    <property type="entry name" value="Helix hairpin bin"/>
    <property type="match status" value="1"/>
</dbReference>
<keyword evidence="11 14" id="KW-0234">DNA repair</keyword>
<keyword evidence="6 14" id="KW-0479">Metal-binding</keyword>
<evidence type="ECO:0000256" key="6">
    <source>
        <dbReference type="ARBA" id="ARBA00022723"/>
    </source>
</evidence>
<dbReference type="RefSeq" id="WP_242687945.1">
    <property type="nucleotide sequence ID" value="NZ_CP036265.1"/>
</dbReference>
<evidence type="ECO:0000313" key="18">
    <source>
        <dbReference type="EMBL" id="QDT17064.1"/>
    </source>
</evidence>
<keyword evidence="4 14" id="KW-0436">Ligase</keyword>
<dbReference type="GO" id="GO:0046872">
    <property type="term" value="F:metal ion binding"/>
    <property type="evidence" value="ECO:0007669"/>
    <property type="project" value="UniProtKB-KW"/>
</dbReference>
<dbReference type="PROSITE" id="PS01055">
    <property type="entry name" value="DNA_LIGASE_N1"/>
    <property type="match status" value="1"/>
</dbReference>
<feature type="binding site" evidence="14">
    <location>
        <position position="367"/>
    </location>
    <ligand>
        <name>NAD(+)</name>
        <dbReference type="ChEBI" id="CHEBI:57540"/>
    </ligand>
</feature>
<feature type="binding site" evidence="14">
    <location>
        <position position="185"/>
    </location>
    <ligand>
        <name>NAD(+)</name>
        <dbReference type="ChEBI" id="CHEBI:57540"/>
    </ligand>
</feature>
<evidence type="ECO:0000256" key="8">
    <source>
        <dbReference type="ARBA" id="ARBA00022833"/>
    </source>
</evidence>
<dbReference type="Pfam" id="PF00533">
    <property type="entry name" value="BRCT"/>
    <property type="match status" value="1"/>
</dbReference>
<dbReference type="SUPFAM" id="SSF50249">
    <property type="entry name" value="Nucleic acid-binding proteins"/>
    <property type="match status" value="1"/>
</dbReference>
<accession>A0A517PCF9</accession>
<dbReference type="InterPro" id="IPR001679">
    <property type="entry name" value="DNA_ligase"/>
</dbReference>
<feature type="binding site" evidence="14">
    <location>
        <position position="224"/>
    </location>
    <ligand>
        <name>NAD(+)</name>
        <dbReference type="ChEBI" id="CHEBI:57540"/>
    </ligand>
</feature>
<keyword evidence="9 14" id="KW-0460">Magnesium</keyword>
<evidence type="ECO:0000256" key="5">
    <source>
        <dbReference type="ARBA" id="ARBA00022705"/>
    </source>
</evidence>
<feature type="active site" description="N6-AMP-lysine intermediate" evidence="14">
    <location>
        <position position="164"/>
    </location>
</feature>
<dbReference type="InterPro" id="IPR010994">
    <property type="entry name" value="RuvA_2-like"/>
</dbReference>
<evidence type="ECO:0000256" key="1">
    <source>
        <dbReference type="ARBA" id="ARBA00004067"/>
    </source>
</evidence>
<dbReference type="Gene3D" id="3.30.470.30">
    <property type="entry name" value="DNA ligase/mRNA capping enzyme"/>
    <property type="match status" value="1"/>
</dbReference>
<protein>
    <recommendedName>
        <fullName evidence="3 14">DNA ligase</fullName>
        <ecNumber evidence="2 14">6.5.1.2</ecNumber>
    </recommendedName>
    <alternativeName>
        <fullName evidence="14">Polydeoxyribonucleotide synthase [NAD(+)]</fullName>
    </alternativeName>
</protein>
<evidence type="ECO:0000256" key="11">
    <source>
        <dbReference type="ARBA" id="ARBA00023204"/>
    </source>
</evidence>
<name>A0A517PCF9_9PLAN</name>
<evidence type="ECO:0000256" key="2">
    <source>
        <dbReference type="ARBA" id="ARBA00012722"/>
    </source>
</evidence>
<dbReference type="Pfam" id="PF03120">
    <property type="entry name" value="OB_DNA_ligase"/>
    <property type="match status" value="1"/>
</dbReference>
<reference evidence="18 19" key="1">
    <citation type="submission" date="2019-02" db="EMBL/GenBank/DDBJ databases">
        <title>Deep-cultivation of Planctomycetes and their phenomic and genomic characterization uncovers novel biology.</title>
        <authorList>
            <person name="Wiegand S."/>
            <person name="Jogler M."/>
            <person name="Boedeker C."/>
            <person name="Pinto D."/>
            <person name="Vollmers J."/>
            <person name="Rivas-Marin E."/>
            <person name="Kohn T."/>
            <person name="Peeters S.H."/>
            <person name="Heuer A."/>
            <person name="Rast P."/>
            <person name="Oberbeckmann S."/>
            <person name="Bunk B."/>
            <person name="Jeske O."/>
            <person name="Meyerdierks A."/>
            <person name="Storesund J.E."/>
            <person name="Kallscheuer N."/>
            <person name="Luecker S."/>
            <person name="Lage O.M."/>
            <person name="Pohl T."/>
            <person name="Merkel B.J."/>
            <person name="Hornburger P."/>
            <person name="Mueller R.-W."/>
            <person name="Bruemmer F."/>
            <person name="Labrenz M."/>
            <person name="Spormann A.M."/>
            <person name="Op den Camp H."/>
            <person name="Overmann J."/>
            <person name="Amann R."/>
            <person name="Jetten M.S.M."/>
            <person name="Mascher T."/>
            <person name="Medema M.H."/>
            <person name="Devos D.P."/>
            <person name="Kaster A.-K."/>
            <person name="Ovreas L."/>
            <person name="Rohde M."/>
            <person name="Galperin M.Y."/>
            <person name="Jogler C."/>
        </authorList>
    </citation>
    <scope>NUCLEOTIDE SEQUENCE [LARGE SCALE GENOMIC DNA]</scope>
    <source>
        <strain evidence="18 19">CA12</strain>
    </source>
</reference>
<dbReference type="InterPro" id="IPR001357">
    <property type="entry name" value="BRCT_dom"/>
</dbReference>
<dbReference type="PROSITE" id="PS50172">
    <property type="entry name" value="BRCT"/>
    <property type="match status" value="1"/>
</dbReference>
<feature type="region of interest" description="Disordered" evidence="16">
    <location>
        <begin position="1"/>
        <end position="33"/>
    </location>
</feature>
<dbReference type="InterPro" id="IPR018239">
    <property type="entry name" value="DNA_ligase_AS"/>
</dbReference>
<evidence type="ECO:0000256" key="4">
    <source>
        <dbReference type="ARBA" id="ARBA00022598"/>
    </source>
</evidence>
<dbReference type="GO" id="GO:0006281">
    <property type="term" value="P:DNA repair"/>
    <property type="evidence" value="ECO:0007669"/>
    <property type="project" value="UniProtKB-KW"/>
</dbReference>
<evidence type="ECO:0000256" key="9">
    <source>
        <dbReference type="ARBA" id="ARBA00022842"/>
    </source>
</evidence>
<dbReference type="CDD" id="cd00114">
    <property type="entry name" value="LIGANc"/>
    <property type="match status" value="1"/>
</dbReference>
<comment type="similarity">
    <text evidence="13 14">Belongs to the NAD-dependent DNA ligase family. LigA subfamily.</text>
</comment>
<dbReference type="InterPro" id="IPR004150">
    <property type="entry name" value="NAD_DNA_ligase_OB"/>
</dbReference>
<keyword evidence="14" id="KW-0464">Manganese</keyword>
<evidence type="ECO:0000256" key="7">
    <source>
        <dbReference type="ARBA" id="ARBA00022763"/>
    </source>
</evidence>
<sequence>MASNVPSAGLPFADDPPPSPSDPTADDPAADDPAAEVEALRRELRRHNRLYYVEAKPEIPDREYDRLMRRLIELEESFPELVAADSPSRRVGGEPIEGFVTVEHRTPMLSVENVYDETGLAEWDARVRKRLREQAAAEAKAAGVEPAEGEALPEPAVTYLLEYKIDGVALALIYERGLLARAVTRGDGSRGDDVTHNARTLGGVPLRLDASREDVPEECEVRGEAYIRNSDFAKLRAARQAAGDEVYANPRNLTAGSLKLLDPTLCAERKLRFLGHGTGYVTGGDAAAFGTHGAFLDRLREWGIAPTPQVRTAVDMAGLVAAIGEMVEAVPELDFEVDGIVVKVDSHAQRETLGLRSKSPRWAVAFKWEKWEAETTLTDVTFQVGKTGRVTPVAALEPVEIAGTTVSRASLHNRDEIERLDLRIGDRVVMEKAGKIIPHVVRVELEARTGAETPIRFPVDCPVCGSMLLREEGGVDFRCPNEACPGRLRGSIKYFASRKAMDVDGLGEKLIDALLTSGLVTSLPDLYRLKDRREELLALERMGETSVDNLLVGLEASKSRPLWRLLTSLNIRHVGNTVSRALANEFGTLDEIMRHDADSLAATEEIGGVIAASLSAWFADPANRATVEEFRALGLNLGSEAEKKPKAEAAGALGGKSVVVTGTLNRFKRDEIEELIRQHGGKASSSVSKRTDYLVAGTRAGSKLEKAEKAGVPVLTEDQFADLIGLPAGVAESPAADG</sequence>
<dbReference type="PIRSF" id="PIRSF001604">
    <property type="entry name" value="LigA"/>
    <property type="match status" value="1"/>
</dbReference>
<dbReference type="PANTHER" id="PTHR23389:SF9">
    <property type="entry name" value="DNA LIGASE"/>
    <property type="match status" value="1"/>
</dbReference>
<feature type="binding site" evidence="14">
    <location>
        <begin position="61"/>
        <end position="65"/>
    </location>
    <ligand>
        <name>NAD(+)</name>
        <dbReference type="ChEBI" id="CHEBI:57540"/>
    </ligand>
</feature>
<dbReference type="KEGG" id="acaf:CA12_31750"/>
<dbReference type="InterPro" id="IPR033136">
    <property type="entry name" value="DNA_ligase_CS"/>
</dbReference>
<dbReference type="FunFam" id="1.10.150.20:FF:000007">
    <property type="entry name" value="DNA ligase"/>
    <property type="match status" value="1"/>
</dbReference>
<feature type="binding site" evidence="14">
    <location>
        <position position="484"/>
    </location>
    <ligand>
        <name>Zn(2+)</name>
        <dbReference type="ChEBI" id="CHEBI:29105"/>
    </ligand>
</feature>
<dbReference type="SMART" id="SM00292">
    <property type="entry name" value="BRCT"/>
    <property type="match status" value="1"/>
</dbReference>
<dbReference type="SUPFAM" id="SSF56091">
    <property type="entry name" value="DNA ligase/mRNA capping enzyme, catalytic domain"/>
    <property type="match status" value="1"/>
</dbReference>
<evidence type="ECO:0000256" key="12">
    <source>
        <dbReference type="ARBA" id="ARBA00034005"/>
    </source>
</evidence>
<dbReference type="NCBIfam" id="TIGR00575">
    <property type="entry name" value="dnlj"/>
    <property type="match status" value="1"/>
</dbReference>
<dbReference type="SMART" id="SM00532">
    <property type="entry name" value="LIGANc"/>
    <property type="match status" value="1"/>
</dbReference>
<evidence type="ECO:0000256" key="10">
    <source>
        <dbReference type="ARBA" id="ARBA00023027"/>
    </source>
</evidence>
<dbReference type="EC" id="6.5.1.2" evidence="2 14"/>
<dbReference type="Gene3D" id="2.40.50.140">
    <property type="entry name" value="Nucleic acid-binding proteins"/>
    <property type="match status" value="1"/>
</dbReference>
<dbReference type="Pfam" id="PF03119">
    <property type="entry name" value="DNA_ligase_ZBD"/>
    <property type="match status" value="1"/>
</dbReference>
<evidence type="ECO:0000259" key="17">
    <source>
        <dbReference type="PROSITE" id="PS50172"/>
    </source>
</evidence>
<dbReference type="InterPro" id="IPR012340">
    <property type="entry name" value="NA-bd_OB-fold"/>
</dbReference>
<keyword evidence="8 14" id="KW-0862">Zinc</keyword>
<dbReference type="Gene3D" id="1.10.150.20">
    <property type="entry name" value="5' to 3' exonuclease, C-terminal subdomain"/>
    <property type="match status" value="2"/>
</dbReference>
<dbReference type="Pfam" id="PF12826">
    <property type="entry name" value="HHH_2"/>
    <property type="match status" value="1"/>
</dbReference>
<feature type="binding site" evidence="14">
    <location>
        <position position="461"/>
    </location>
    <ligand>
        <name>Zn(2+)</name>
        <dbReference type="ChEBI" id="CHEBI:29105"/>
    </ligand>
</feature>
<keyword evidence="7 14" id="KW-0227">DNA damage</keyword>
<dbReference type="PANTHER" id="PTHR23389">
    <property type="entry name" value="CHROMOSOME TRANSMISSION FIDELITY FACTOR 18"/>
    <property type="match status" value="1"/>
</dbReference>